<evidence type="ECO:0000256" key="1">
    <source>
        <dbReference type="SAM" id="MobiDB-lite"/>
    </source>
</evidence>
<sequence length="117" mass="13517">MMRVGGKRLDTKRKADSGKAGDERKSASEGGKEAYTRQQGASKTYTMTPRRRRERVRERVCDERDERVVVPPDADAYQLLILVRSSHMHVPHQFTMCLTKKQTNTRLLSFRICSFLT</sequence>
<comment type="caution">
    <text evidence="2">The sequence shown here is derived from an EMBL/GenBank/DDBJ whole genome shotgun (WGS) entry which is preliminary data.</text>
</comment>
<keyword evidence="3" id="KW-1185">Reference proteome</keyword>
<accession>A0A830HAQ7</accession>
<dbReference type="AlphaFoldDB" id="A0A830HAQ7"/>
<evidence type="ECO:0000313" key="3">
    <source>
        <dbReference type="Proteomes" id="UP000660262"/>
    </source>
</evidence>
<feature type="compositionally biased region" description="Basic and acidic residues" evidence="1">
    <location>
        <begin position="7"/>
        <end position="35"/>
    </location>
</feature>
<protein>
    <submittedName>
        <fullName evidence="2">Uncharacterized protein</fullName>
    </submittedName>
</protein>
<reference evidence="2" key="1">
    <citation type="submission" date="2020-10" db="EMBL/GenBank/DDBJ databases">
        <title>Unveiling of a novel bifunctional photoreceptor, Dualchrome1, isolated from a cosmopolitan green alga.</title>
        <authorList>
            <person name="Suzuki S."/>
            <person name="Kawachi M."/>
        </authorList>
    </citation>
    <scope>NUCLEOTIDE SEQUENCE</scope>
    <source>
        <strain evidence="2">NIES 2893</strain>
    </source>
</reference>
<organism evidence="2 3">
    <name type="scientific">Pycnococcus provasolii</name>
    <dbReference type="NCBI Taxonomy" id="41880"/>
    <lineage>
        <taxon>Eukaryota</taxon>
        <taxon>Viridiplantae</taxon>
        <taxon>Chlorophyta</taxon>
        <taxon>Pseudoscourfieldiophyceae</taxon>
        <taxon>Pseudoscourfieldiales</taxon>
        <taxon>Pycnococcaceae</taxon>
        <taxon>Pycnococcus</taxon>
    </lineage>
</organism>
<proteinExistence type="predicted"/>
<feature type="compositionally biased region" description="Polar residues" evidence="1">
    <location>
        <begin position="36"/>
        <end position="47"/>
    </location>
</feature>
<gene>
    <name evidence="2" type="ORF">PPROV_000293800</name>
</gene>
<feature type="region of interest" description="Disordered" evidence="1">
    <location>
        <begin position="1"/>
        <end position="58"/>
    </location>
</feature>
<evidence type="ECO:0000313" key="2">
    <source>
        <dbReference type="EMBL" id="GHP04184.1"/>
    </source>
</evidence>
<dbReference type="Proteomes" id="UP000660262">
    <property type="component" value="Unassembled WGS sequence"/>
</dbReference>
<name>A0A830HAQ7_9CHLO</name>
<dbReference type="EMBL" id="BNJQ01000007">
    <property type="protein sequence ID" value="GHP04184.1"/>
    <property type="molecule type" value="Genomic_DNA"/>
</dbReference>